<proteinExistence type="predicted"/>
<dbReference type="EMBL" id="JBHSTM010000013">
    <property type="protein sequence ID" value="MFC6426819.1"/>
    <property type="molecule type" value="Genomic_DNA"/>
</dbReference>
<protein>
    <recommendedName>
        <fullName evidence="3">DUF222 domain-containing protein</fullName>
    </recommendedName>
</protein>
<dbReference type="Proteomes" id="UP001596305">
    <property type="component" value="Unassembled WGS sequence"/>
</dbReference>
<evidence type="ECO:0000313" key="2">
    <source>
        <dbReference type="Proteomes" id="UP001596305"/>
    </source>
</evidence>
<keyword evidence="2" id="KW-1185">Reference proteome</keyword>
<reference evidence="2" key="1">
    <citation type="journal article" date="2019" name="Int. J. Syst. Evol. Microbiol.">
        <title>The Global Catalogue of Microorganisms (GCM) 10K type strain sequencing project: providing services to taxonomists for standard genome sequencing and annotation.</title>
        <authorList>
            <consortium name="The Broad Institute Genomics Platform"/>
            <consortium name="The Broad Institute Genome Sequencing Center for Infectious Disease"/>
            <person name="Wu L."/>
            <person name="Ma J."/>
        </authorList>
    </citation>
    <scope>NUCLEOTIDE SEQUENCE [LARGE SCALE GENOMIC DNA]</scope>
    <source>
        <strain evidence="2">CCUG 47105</strain>
    </source>
</reference>
<evidence type="ECO:0008006" key="3">
    <source>
        <dbReference type="Google" id="ProtNLM"/>
    </source>
</evidence>
<name>A0ABW1XEA8_9CELL</name>
<accession>A0ABW1XEA8</accession>
<sequence length="82" mass="8990">MLAKVDPYGDLVLTSSEMEQLIDELRSSDIPRHGAAGRVVHETLELAARGAVEPATELHFVGDQHTAQVRSEPLSARSTLRR</sequence>
<evidence type="ECO:0000313" key="1">
    <source>
        <dbReference type="EMBL" id="MFC6426819.1"/>
    </source>
</evidence>
<gene>
    <name evidence="1" type="ORF">ACFP71_18445</name>
</gene>
<dbReference type="RefSeq" id="WP_377535679.1">
    <property type="nucleotide sequence ID" value="NZ_JBHSTM010000013.1"/>
</dbReference>
<comment type="caution">
    <text evidence="1">The sequence shown here is derived from an EMBL/GenBank/DDBJ whole genome shotgun (WGS) entry which is preliminary data.</text>
</comment>
<organism evidence="1 2">
    <name type="scientific">Oerskovia paurometabola</name>
    <dbReference type="NCBI Taxonomy" id="162170"/>
    <lineage>
        <taxon>Bacteria</taxon>
        <taxon>Bacillati</taxon>
        <taxon>Actinomycetota</taxon>
        <taxon>Actinomycetes</taxon>
        <taxon>Micrococcales</taxon>
        <taxon>Cellulomonadaceae</taxon>
        <taxon>Oerskovia</taxon>
    </lineage>
</organism>